<dbReference type="Pfam" id="PF00271">
    <property type="entry name" value="Helicase_C"/>
    <property type="match status" value="1"/>
</dbReference>
<dbReference type="EMBL" id="FJOG01000010">
    <property type="protein sequence ID" value="CZR57463.1"/>
    <property type="molecule type" value="Genomic_DNA"/>
</dbReference>
<dbReference type="Gene3D" id="3.40.50.300">
    <property type="entry name" value="P-loop containing nucleotide triphosphate hydrolases"/>
    <property type="match status" value="1"/>
</dbReference>
<keyword evidence="4" id="KW-0547">Nucleotide-binding</keyword>
<dbReference type="GO" id="GO:0003677">
    <property type="term" value="F:DNA binding"/>
    <property type="evidence" value="ECO:0007669"/>
    <property type="project" value="UniProtKB-KW"/>
</dbReference>
<dbReference type="FunFam" id="3.40.50.300:FF:000332">
    <property type="entry name" value="DNA repair and recombination protein RAD54-like"/>
    <property type="match status" value="1"/>
</dbReference>
<dbReference type="InterPro" id="IPR000330">
    <property type="entry name" value="SNF2_N"/>
</dbReference>
<dbReference type="PROSITE" id="PS51194">
    <property type="entry name" value="HELICASE_CTER"/>
    <property type="match status" value="1"/>
</dbReference>
<dbReference type="SMART" id="SM00490">
    <property type="entry name" value="HELICc"/>
    <property type="match status" value="1"/>
</dbReference>
<feature type="region of interest" description="Disordered" evidence="12">
    <location>
        <begin position="1"/>
        <end position="136"/>
    </location>
</feature>
<evidence type="ECO:0000256" key="8">
    <source>
        <dbReference type="ARBA" id="ARBA00022840"/>
    </source>
</evidence>
<comment type="subcellular location">
    <subcellularLocation>
        <location evidence="1">Nucleus</location>
    </subcellularLocation>
</comment>
<keyword evidence="9" id="KW-0238">DNA-binding</keyword>
<dbReference type="GO" id="GO:0007131">
    <property type="term" value="P:reciprocal meiotic recombination"/>
    <property type="evidence" value="ECO:0007669"/>
    <property type="project" value="TreeGrafter"/>
</dbReference>
<feature type="compositionally biased region" description="Polar residues" evidence="12">
    <location>
        <begin position="68"/>
        <end position="89"/>
    </location>
</feature>
<keyword evidence="5" id="KW-0227">DNA damage</keyword>
<dbReference type="Proteomes" id="UP000184330">
    <property type="component" value="Unassembled WGS sequence"/>
</dbReference>
<feature type="domain" description="Helicase ATP-binding" evidence="13">
    <location>
        <begin position="292"/>
        <end position="470"/>
    </location>
</feature>
<dbReference type="InterPro" id="IPR001650">
    <property type="entry name" value="Helicase_C-like"/>
</dbReference>
<evidence type="ECO:0000259" key="14">
    <source>
        <dbReference type="PROSITE" id="PS51194"/>
    </source>
</evidence>
<protein>
    <submittedName>
        <fullName evidence="15">Rad54 homolog MUS-25</fullName>
    </submittedName>
</protein>
<dbReference type="PROSITE" id="PS51192">
    <property type="entry name" value="HELICASE_ATP_BIND_1"/>
    <property type="match status" value="1"/>
</dbReference>
<keyword evidence="8" id="KW-0067">ATP-binding</keyword>
<evidence type="ECO:0000256" key="6">
    <source>
        <dbReference type="ARBA" id="ARBA00022801"/>
    </source>
</evidence>
<evidence type="ECO:0000256" key="4">
    <source>
        <dbReference type="ARBA" id="ARBA00022741"/>
    </source>
</evidence>
<dbReference type="PANTHER" id="PTHR45629">
    <property type="entry name" value="SNF2/RAD54 FAMILY MEMBER"/>
    <property type="match status" value="1"/>
</dbReference>
<comment type="similarity">
    <text evidence="2">Belongs to the SNF2/RAD54 helicase family.</text>
</comment>
<dbReference type="PANTHER" id="PTHR45629:SF7">
    <property type="entry name" value="DNA EXCISION REPAIR PROTEIN ERCC-6-RELATED"/>
    <property type="match status" value="1"/>
</dbReference>
<evidence type="ECO:0000256" key="7">
    <source>
        <dbReference type="ARBA" id="ARBA00022806"/>
    </source>
</evidence>
<dbReference type="SMART" id="SM00487">
    <property type="entry name" value="DEXDc"/>
    <property type="match status" value="1"/>
</dbReference>
<dbReference type="Gene3D" id="3.40.50.10810">
    <property type="entry name" value="Tandem AAA-ATPase domain"/>
    <property type="match status" value="1"/>
</dbReference>
<dbReference type="CDD" id="cd18793">
    <property type="entry name" value="SF2_C_SNF"/>
    <property type="match status" value="1"/>
</dbReference>
<dbReference type="GO" id="GO:0004386">
    <property type="term" value="F:helicase activity"/>
    <property type="evidence" value="ECO:0007669"/>
    <property type="project" value="UniProtKB-KW"/>
</dbReference>
<feature type="compositionally biased region" description="Basic and acidic residues" evidence="12">
    <location>
        <begin position="126"/>
        <end position="136"/>
    </location>
</feature>
<keyword evidence="11" id="KW-0539">Nucleus</keyword>
<sequence length="864" mass="97161">MNLVVEIPGNTYDPAAKMITPPTEPSSSLSAPAITQKRVGTTLAGTPKTVDRLKKPFKVTLSDDKENTPSSSARTPVPHSSQRLYTPQSVDKLRRPFSCPGSATVSRISEKPARKRRKVDYGGADGSKDDDKPYTNDDRLALVTRDANKFPVFQVKDKETMFRKRFAVPLINKNSASYNPSRPPPTLGLRQGAVFVAKALHDPSGEFAIVLYDPTIDEKPRTIEEAKKADEPEAPKIDAPLVNKSLAEILGIKKVVDGERPKVPVVIDPKLAKVLRPHQIEGVKFMYKCVTGMIEEKANGCIMADEMGLGKTLQCITLMWTLLKQSPDAGKPTMEKAIIACPSSLVKNWANELIKWLGPDAIQPFAIDGKASKEELIQQLRQWAIASGRAVTRPVIIVSYETLRLYVDELKNTKIGLMLCDEGHRLKNGDSQTFTALNGLNVSRRVILSGTPIQNDLTEYFSLISFANPGLLGTRLEFRKKYEIPILRGRDAAGSDKDRQRGDECVRELLSVVNKFIIRRTNDILSKYLPVKYEHVVFCNLAPFQLDLYNHFISSPDIKALLRGKGSQPLKAIGMLKKLCNHPDLLNLPDDLPGCEKFWPDDYIPKEARGRDRDIKPWYSGKMQVLDRMLARIRQDTNDKIVLISNYTQTLDMFDKLCRHRGYGSLRLDGTMNVTKRQKLVDKFNDPEGSEFIFLLSSKAGGCGLNLIGANRLVLFDPDWNPAADQQALARVWRDGQKKDCFVYRFIATGTIEEKIFQRQSHKQSLSSCVVDSAEDVERHFTLDSLRELFQYRGNTTSDTHDTFKCKRCKPDGKQYIKAPAMMYGDTSTWNHFVNEGLKPIQDLLLRQECGEHEVSAVFQYISH</sequence>
<dbReference type="GO" id="GO:0016817">
    <property type="term" value="F:hydrolase activity, acting on acid anhydrides"/>
    <property type="evidence" value="ECO:0007669"/>
    <property type="project" value="InterPro"/>
</dbReference>
<evidence type="ECO:0000256" key="3">
    <source>
        <dbReference type="ARBA" id="ARBA00022553"/>
    </source>
</evidence>
<dbReference type="InterPro" id="IPR013967">
    <property type="entry name" value="Rad54_N"/>
</dbReference>
<feature type="domain" description="Helicase C-terminal" evidence="14">
    <location>
        <begin position="625"/>
        <end position="778"/>
    </location>
</feature>
<evidence type="ECO:0000313" key="15">
    <source>
        <dbReference type="EMBL" id="CZR57463.1"/>
    </source>
</evidence>
<keyword evidence="10" id="KW-0234">DNA repair</keyword>
<evidence type="ECO:0000256" key="10">
    <source>
        <dbReference type="ARBA" id="ARBA00023204"/>
    </source>
</evidence>
<evidence type="ECO:0000256" key="9">
    <source>
        <dbReference type="ARBA" id="ARBA00023125"/>
    </source>
</evidence>
<evidence type="ECO:0000256" key="2">
    <source>
        <dbReference type="ARBA" id="ARBA00007025"/>
    </source>
</evidence>
<dbReference type="Gene3D" id="1.20.120.850">
    <property type="entry name" value="SWI2/SNF2 ATPases, N-terminal domain"/>
    <property type="match status" value="1"/>
</dbReference>
<organism evidence="15 16">
    <name type="scientific">Phialocephala subalpina</name>
    <dbReference type="NCBI Taxonomy" id="576137"/>
    <lineage>
        <taxon>Eukaryota</taxon>
        <taxon>Fungi</taxon>
        <taxon>Dikarya</taxon>
        <taxon>Ascomycota</taxon>
        <taxon>Pezizomycotina</taxon>
        <taxon>Leotiomycetes</taxon>
        <taxon>Helotiales</taxon>
        <taxon>Mollisiaceae</taxon>
        <taxon>Phialocephala</taxon>
        <taxon>Phialocephala fortinii species complex</taxon>
    </lineage>
</organism>
<dbReference type="InterPro" id="IPR027417">
    <property type="entry name" value="P-loop_NTPase"/>
</dbReference>
<dbReference type="SUPFAM" id="SSF52540">
    <property type="entry name" value="P-loop containing nucleoside triphosphate hydrolases"/>
    <property type="match status" value="2"/>
</dbReference>
<dbReference type="FunFam" id="3.40.50.10810:FF:000010">
    <property type="entry name" value="DNA repair and recombination protein RAD54-like"/>
    <property type="match status" value="1"/>
</dbReference>
<dbReference type="InterPro" id="IPR050496">
    <property type="entry name" value="SNF2_RAD54_helicase_repair"/>
</dbReference>
<evidence type="ECO:0000259" key="13">
    <source>
        <dbReference type="PROSITE" id="PS51192"/>
    </source>
</evidence>
<dbReference type="AlphaFoldDB" id="A0A1L7WXH2"/>
<name>A0A1L7WXH2_9HELO</name>
<dbReference type="GO" id="GO:0005634">
    <property type="term" value="C:nucleus"/>
    <property type="evidence" value="ECO:0007669"/>
    <property type="project" value="UniProtKB-SubCell"/>
</dbReference>
<dbReference type="Pfam" id="PF00176">
    <property type="entry name" value="SNF2-rel_dom"/>
    <property type="match status" value="1"/>
</dbReference>
<evidence type="ECO:0000256" key="5">
    <source>
        <dbReference type="ARBA" id="ARBA00022763"/>
    </source>
</evidence>
<dbReference type="GO" id="GO:0045003">
    <property type="term" value="P:double-strand break repair via synthesis-dependent strand annealing"/>
    <property type="evidence" value="ECO:0007669"/>
    <property type="project" value="TreeGrafter"/>
</dbReference>
<keyword evidence="6" id="KW-0378">Hydrolase</keyword>
<dbReference type="InterPro" id="IPR049730">
    <property type="entry name" value="SNF2/RAD54-like_C"/>
</dbReference>
<keyword evidence="16" id="KW-1185">Reference proteome</keyword>
<dbReference type="GO" id="GO:0005524">
    <property type="term" value="F:ATP binding"/>
    <property type="evidence" value="ECO:0007669"/>
    <property type="project" value="UniProtKB-KW"/>
</dbReference>
<dbReference type="GO" id="GO:0015616">
    <property type="term" value="F:DNA translocase activity"/>
    <property type="evidence" value="ECO:0007669"/>
    <property type="project" value="TreeGrafter"/>
</dbReference>
<keyword evidence="3" id="KW-0597">Phosphoprotein</keyword>
<dbReference type="OrthoDB" id="413460at2759"/>
<evidence type="ECO:0000256" key="12">
    <source>
        <dbReference type="SAM" id="MobiDB-lite"/>
    </source>
</evidence>
<evidence type="ECO:0000313" key="16">
    <source>
        <dbReference type="Proteomes" id="UP000184330"/>
    </source>
</evidence>
<evidence type="ECO:0000256" key="1">
    <source>
        <dbReference type="ARBA" id="ARBA00004123"/>
    </source>
</evidence>
<dbReference type="STRING" id="576137.A0A1L7WXH2"/>
<accession>A0A1L7WXH2</accession>
<dbReference type="InterPro" id="IPR014001">
    <property type="entry name" value="Helicase_ATP-bd"/>
</dbReference>
<keyword evidence="7" id="KW-0347">Helicase</keyword>
<proteinExistence type="inferred from homology"/>
<gene>
    <name evidence="15" type="ORF">PAC_07352</name>
</gene>
<dbReference type="InterPro" id="IPR038718">
    <property type="entry name" value="SNF2-like_sf"/>
</dbReference>
<reference evidence="15 16" key="1">
    <citation type="submission" date="2016-03" db="EMBL/GenBank/DDBJ databases">
        <authorList>
            <person name="Ploux O."/>
        </authorList>
    </citation>
    <scope>NUCLEOTIDE SEQUENCE [LARGE SCALE GENOMIC DNA]</scope>
    <source>
        <strain evidence="15 16">UAMH 11012</strain>
    </source>
</reference>
<evidence type="ECO:0000256" key="11">
    <source>
        <dbReference type="ARBA" id="ARBA00023242"/>
    </source>
</evidence>
<dbReference type="Pfam" id="PF08658">
    <property type="entry name" value="Rad54_N"/>
    <property type="match status" value="1"/>
</dbReference>